<dbReference type="InterPro" id="IPR005828">
    <property type="entry name" value="MFS_sugar_transport-like"/>
</dbReference>
<evidence type="ECO:0000259" key="6">
    <source>
        <dbReference type="PROSITE" id="PS50850"/>
    </source>
</evidence>
<comment type="caution">
    <text evidence="7">The sequence shown here is derived from an EMBL/GenBank/DDBJ whole genome shotgun (WGS) entry which is preliminary data.</text>
</comment>
<evidence type="ECO:0000256" key="1">
    <source>
        <dbReference type="ARBA" id="ARBA00004651"/>
    </source>
</evidence>
<proteinExistence type="predicted"/>
<feature type="transmembrane region" description="Helical" evidence="5">
    <location>
        <begin position="174"/>
        <end position="192"/>
    </location>
</feature>
<evidence type="ECO:0000313" key="8">
    <source>
        <dbReference type="Proteomes" id="UP000278962"/>
    </source>
</evidence>
<dbReference type="EMBL" id="RBIL01000001">
    <property type="protein sequence ID" value="RKQ93002.1"/>
    <property type="molecule type" value="Genomic_DNA"/>
</dbReference>
<evidence type="ECO:0000313" key="7">
    <source>
        <dbReference type="EMBL" id="RKQ93002.1"/>
    </source>
</evidence>
<dbReference type="SUPFAM" id="SSF103473">
    <property type="entry name" value="MFS general substrate transporter"/>
    <property type="match status" value="1"/>
</dbReference>
<dbReference type="AlphaFoldDB" id="A0A660LDB5"/>
<feature type="transmembrane region" description="Helical" evidence="5">
    <location>
        <begin position="136"/>
        <end position="154"/>
    </location>
</feature>
<feature type="transmembrane region" description="Helical" evidence="5">
    <location>
        <begin position="12"/>
        <end position="35"/>
    </location>
</feature>
<dbReference type="Pfam" id="PF07690">
    <property type="entry name" value="MFS_1"/>
    <property type="match status" value="1"/>
</dbReference>
<dbReference type="InterPro" id="IPR036259">
    <property type="entry name" value="MFS_trans_sf"/>
</dbReference>
<accession>A0A660LDB5</accession>
<feature type="transmembrane region" description="Helical" evidence="5">
    <location>
        <begin position="47"/>
        <end position="65"/>
    </location>
</feature>
<dbReference type="Proteomes" id="UP000278962">
    <property type="component" value="Unassembled WGS sequence"/>
</dbReference>
<sequence>MSTEALYRRTLRVLLVSQVLAGAGLAAGVTVGALLAEDMLGSTGTAGLPAALLTLGSAAAATGVGRLSQRLGRRPGLAAGYAVGAIGGAGVVLAATIDSVPLLLASLLLYGSGTATNLQARYAGADLAPADRRGRAVSTVLVATTLGAVLGPNLVEPMGDVASALDVPRLAGPFILATAAYALAAITVLIVLRPDPLLVARAAGARHAAEDTSPAAPVAAASLRLAAVAMVVTQLVMVAVMTMTPVHMRDHGHSISAAGLVISIHVAAMFLPSPLTGQLVDRLGRRPILAAGGCTLLLAGVIAATAPADSMVLLTVALALLGLGWNFGLVAGTALVTDAVPLAQRAKTQGTIDVAVALSGATGGLSSGLVVAGAGYSTLALTGGLMALAILPALLAEHRVTDPGSPEARAARS</sequence>
<evidence type="ECO:0000256" key="3">
    <source>
        <dbReference type="ARBA" id="ARBA00022989"/>
    </source>
</evidence>
<feature type="transmembrane region" description="Helical" evidence="5">
    <location>
        <begin position="312"/>
        <end position="340"/>
    </location>
</feature>
<organism evidence="7 8">
    <name type="scientific">Solirubrobacter pauli</name>
    <dbReference type="NCBI Taxonomy" id="166793"/>
    <lineage>
        <taxon>Bacteria</taxon>
        <taxon>Bacillati</taxon>
        <taxon>Actinomycetota</taxon>
        <taxon>Thermoleophilia</taxon>
        <taxon>Solirubrobacterales</taxon>
        <taxon>Solirubrobacteraceae</taxon>
        <taxon>Solirubrobacter</taxon>
    </lineage>
</organism>
<gene>
    <name evidence="7" type="ORF">C8N24_2860</name>
</gene>
<keyword evidence="4 5" id="KW-0472">Membrane</keyword>
<feature type="transmembrane region" description="Helical" evidence="5">
    <location>
        <begin position="287"/>
        <end position="306"/>
    </location>
</feature>
<dbReference type="InterPro" id="IPR011701">
    <property type="entry name" value="MFS"/>
</dbReference>
<feature type="transmembrane region" description="Helical" evidence="5">
    <location>
        <begin position="103"/>
        <end position="124"/>
    </location>
</feature>
<evidence type="ECO:0000256" key="5">
    <source>
        <dbReference type="SAM" id="Phobius"/>
    </source>
</evidence>
<dbReference type="InterPro" id="IPR020846">
    <property type="entry name" value="MFS_dom"/>
</dbReference>
<name>A0A660LDB5_9ACTN</name>
<evidence type="ECO:0000256" key="4">
    <source>
        <dbReference type="ARBA" id="ARBA00023136"/>
    </source>
</evidence>
<reference evidence="7 8" key="1">
    <citation type="submission" date="2018-10" db="EMBL/GenBank/DDBJ databases">
        <title>Genomic Encyclopedia of Archaeal and Bacterial Type Strains, Phase II (KMG-II): from individual species to whole genera.</title>
        <authorList>
            <person name="Goeker M."/>
        </authorList>
    </citation>
    <scope>NUCLEOTIDE SEQUENCE [LARGE SCALE GENOMIC DNA]</scope>
    <source>
        <strain evidence="7 8">DSM 14954</strain>
    </source>
</reference>
<protein>
    <submittedName>
        <fullName evidence="7">Putative MFS family arabinose efflux permease</fullName>
    </submittedName>
</protein>
<dbReference type="PANTHER" id="PTHR23534">
    <property type="entry name" value="MFS PERMEASE"/>
    <property type="match status" value="1"/>
</dbReference>
<dbReference type="RefSeq" id="WP_211339961.1">
    <property type="nucleotide sequence ID" value="NZ_RBIL01000001.1"/>
</dbReference>
<dbReference type="GO" id="GO:0022857">
    <property type="term" value="F:transmembrane transporter activity"/>
    <property type="evidence" value="ECO:0007669"/>
    <property type="project" value="InterPro"/>
</dbReference>
<dbReference type="PROSITE" id="PS50850">
    <property type="entry name" value="MFS"/>
    <property type="match status" value="1"/>
</dbReference>
<feature type="domain" description="Major facilitator superfamily (MFS) profile" evidence="6">
    <location>
        <begin position="10"/>
        <end position="401"/>
    </location>
</feature>
<dbReference type="GO" id="GO:0005886">
    <property type="term" value="C:plasma membrane"/>
    <property type="evidence" value="ECO:0007669"/>
    <property type="project" value="UniProtKB-SubCell"/>
</dbReference>
<feature type="transmembrane region" description="Helical" evidence="5">
    <location>
        <begin position="352"/>
        <end position="372"/>
    </location>
</feature>
<dbReference type="InterPro" id="IPR005829">
    <property type="entry name" value="Sugar_transporter_CS"/>
</dbReference>
<feature type="transmembrane region" description="Helical" evidence="5">
    <location>
        <begin position="255"/>
        <end position="275"/>
    </location>
</feature>
<dbReference type="Pfam" id="PF00083">
    <property type="entry name" value="Sugar_tr"/>
    <property type="match status" value="1"/>
</dbReference>
<keyword evidence="2 5" id="KW-0812">Transmembrane</keyword>
<comment type="subcellular location">
    <subcellularLocation>
        <location evidence="1">Cell membrane</location>
        <topology evidence="1">Multi-pass membrane protein</topology>
    </subcellularLocation>
</comment>
<feature type="transmembrane region" description="Helical" evidence="5">
    <location>
        <begin position="223"/>
        <end position="243"/>
    </location>
</feature>
<dbReference type="Gene3D" id="1.20.1250.20">
    <property type="entry name" value="MFS general substrate transporter like domains"/>
    <property type="match status" value="2"/>
</dbReference>
<evidence type="ECO:0000256" key="2">
    <source>
        <dbReference type="ARBA" id="ARBA00022692"/>
    </source>
</evidence>
<dbReference type="PANTHER" id="PTHR23534:SF1">
    <property type="entry name" value="MAJOR FACILITATOR SUPERFAMILY PROTEIN"/>
    <property type="match status" value="1"/>
</dbReference>
<keyword evidence="8" id="KW-1185">Reference proteome</keyword>
<feature type="transmembrane region" description="Helical" evidence="5">
    <location>
        <begin position="77"/>
        <end position="97"/>
    </location>
</feature>
<dbReference type="PROSITE" id="PS00216">
    <property type="entry name" value="SUGAR_TRANSPORT_1"/>
    <property type="match status" value="1"/>
</dbReference>
<keyword evidence="3 5" id="KW-1133">Transmembrane helix</keyword>